<gene>
    <name evidence="3" type="ORF">IM787_05030</name>
</gene>
<dbReference type="SMART" id="SM00448">
    <property type="entry name" value="REC"/>
    <property type="match status" value="1"/>
</dbReference>
<organism evidence="3 4">
    <name type="scientific">Ramlibacter pallidus</name>
    <dbReference type="NCBI Taxonomy" id="2780087"/>
    <lineage>
        <taxon>Bacteria</taxon>
        <taxon>Pseudomonadati</taxon>
        <taxon>Pseudomonadota</taxon>
        <taxon>Betaproteobacteria</taxon>
        <taxon>Burkholderiales</taxon>
        <taxon>Comamonadaceae</taxon>
        <taxon>Ramlibacter</taxon>
    </lineage>
</organism>
<reference evidence="3 4" key="1">
    <citation type="submission" date="2020-10" db="EMBL/GenBank/DDBJ databases">
        <title>Ramlibacter sp. HM2 16S ribosomal RNA gene Genome sequencing and assembly.</title>
        <authorList>
            <person name="Kang M."/>
        </authorList>
    </citation>
    <scope>NUCLEOTIDE SEQUENCE [LARGE SCALE GENOMIC DNA]</scope>
    <source>
        <strain evidence="3 4">HM2</strain>
    </source>
</reference>
<protein>
    <submittedName>
        <fullName evidence="3">Response regulator transcription factor</fullName>
    </submittedName>
</protein>
<evidence type="ECO:0000259" key="2">
    <source>
        <dbReference type="PROSITE" id="PS50110"/>
    </source>
</evidence>
<comment type="caution">
    <text evidence="3">The sequence shown here is derived from an EMBL/GenBank/DDBJ whole genome shotgun (WGS) entry which is preliminary data.</text>
</comment>
<name>A0ABR9S079_9BURK</name>
<dbReference type="SUPFAM" id="SSF52172">
    <property type="entry name" value="CheY-like"/>
    <property type="match status" value="1"/>
</dbReference>
<dbReference type="Gene3D" id="3.40.50.2300">
    <property type="match status" value="1"/>
</dbReference>
<sequence length="147" mass="16161">MKQRVFLVEDQRRMRELLVDLFSANGDFQVVGTACTEGEALVWLEEHGEAWDLAVIDLVLDDGSGSSVVRRARDVNYGGLVAVLASCVTDSLREHVYALGADTLFDEKDTQRFLVWLNKLGKPYDAPIPMAGGRKELAPPVASALRA</sequence>
<dbReference type="RefSeq" id="WP_193675570.1">
    <property type="nucleotide sequence ID" value="NZ_JADDIV010000002.1"/>
</dbReference>
<accession>A0ABR9S079</accession>
<dbReference type="Pfam" id="PF00072">
    <property type="entry name" value="Response_reg"/>
    <property type="match status" value="1"/>
</dbReference>
<dbReference type="InterPro" id="IPR011006">
    <property type="entry name" value="CheY-like_superfamily"/>
</dbReference>
<keyword evidence="4" id="KW-1185">Reference proteome</keyword>
<dbReference type="Proteomes" id="UP000806285">
    <property type="component" value="Unassembled WGS sequence"/>
</dbReference>
<evidence type="ECO:0000256" key="1">
    <source>
        <dbReference type="PROSITE-ProRule" id="PRU00169"/>
    </source>
</evidence>
<dbReference type="EMBL" id="JADDIV010000002">
    <property type="protein sequence ID" value="MBE7366923.1"/>
    <property type="molecule type" value="Genomic_DNA"/>
</dbReference>
<evidence type="ECO:0000313" key="4">
    <source>
        <dbReference type="Proteomes" id="UP000806285"/>
    </source>
</evidence>
<keyword evidence="1" id="KW-0597">Phosphoprotein</keyword>
<feature type="domain" description="Response regulatory" evidence="2">
    <location>
        <begin position="4"/>
        <end position="147"/>
    </location>
</feature>
<evidence type="ECO:0000313" key="3">
    <source>
        <dbReference type="EMBL" id="MBE7366923.1"/>
    </source>
</evidence>
<proteinExistence type="predicted"/>
<dbReference type="PROSITE" id="PS50110">
    <property type="entry name" value="RESPONSE_REGULATORY"/>
    <property type="match status" value="1"/>
</dbReference>
<dbReference type="InterPro" id="IPR001789">
    <property type="entry name" value="Sig_transdc_resp-reg_receiver"/>
</dbReference>
<feature type="modified residue" description="4-aspartylphosphate" evidence="1">
    <location>
        <position position="57"/>
    </location>
</feature>